<proteinExistence type="inferred from homology"/>
<comment type="cofactor">
    <cofactor evidence="1">
        <name>FAD</name>
        <dbReference type="ChEBI" id="CHEBI:57692"/>
    </cofactor>
</comment>
<dbReference type="SUPFAM" id="SSF51905">
    <property type="entry name" value="FAD/NAD(P)-binding domain"/>
    <property type="match status" value="1"/>
</dbReference>
<accession>A0AAD6Z0Q8</accession>
<keyword evidence="3" id="KW-0732">Signal</keyword>
<name>A0AAD6Z0Q8_9AGAR</name>
<sequence length="624" mass="68254">MTFTNILRFFAFSFILVHGAYVASLPLCSKTGDSEPDYDFVVIGSGVGGGPLAARLVENGFSVLVVDAGHNVVNVNTTIPLYFGRAVDDPQIELNYTYNEYSPGAKFLRNDAWYPRARALGGSTVHNAMLNDIADSKQDFDRLATMFNDSTWSYSNMRNYFKRIEHNLDFSRPNADHGVDGWLKTSLEPTFIIGEPQFADPMLNDIVNTIATSGPALDDTNSAANVEAIGVGNPSYTIDEHHNRSCVRDRLLEVQHRSKGKLTFVPDTLATKVALCDPGARRSPTAYGVEIAVGGALAVGSNFKGKQKLNTRLVTVRHEIIVSAGVFQSPQLLMLSGIGDKHALEQYGIGSVVHLPGVGTNLQDHDEVASIWSLKENYTLFDGCTFLYAPEDDPCLEYWATSGHANLYSFGPALFTTMSRTTPDSVEPDMLTYWVPAYFPGFFRGFAQQIADTHNALTAVVLKAHPSSRGVVRLTGSHPQDPLRIEKRHFEAPGGPADITSMREAIKAAWALAASLNITMHVEGRVFPEPQVQSDEQIEDHILQNVFGHHACCTNPMGADDDLNAVLDGNFKVRGVDNLRVVDISSWPTIPGFFVTTPTYMISEKAADVITAAAGYRQTKSNLV</sequence>
<protein>
    <recommendedName>
        <fullName evidence="8">Choline dehydrogenase</fullName>
    </recommendedName>
</protein>
<gene>
    <name evidence="6" type="ORF">DFH08DRAFT_977506</name>
</gene>
<dbReference type="EMBL" id="JARIHO010000111">
    <property type="protein sequence ID" value="KAJ7302793.1"/>
    <property type="molecule type" value="Genomic_DNA"/>
</dbReference>
<organism evidence="6 7">
    <name type="scientific">Mycena albidolilacea</name>
    <dbReference type="NCBI Taxonomy" id="1033008"/>
    <lineage>
        <taxon>Eukaryota</taxon>
        <taxon>Fungi</taxon>
        <taxon>Dikarya</taxon>
        <taxon>Basidiomycota</taxon>
        <taxon>Agaricomycotina</taxon>
        <taxon>Agaricomycetes</taxon>
        <taxon>Agaricomycetidae</taxon>
        <taxon>Agaricales</taxon>
        <taxon>Marasmiineae</taxon>
        <taxon>Mycenaceae</taxon>
        <taxon>Mycena</taxon>
    </lineage>
</organism>
<dbReference type="PANTHER" id="PTHR11552">
    <property type="entry name" value="GLUCOSE-METHANOL-CHOLINE GMC OXIDOREDUCTASE"/>
    <property type="match status" value="1"/>
</dbReference>
<evidence type="ECO:0008006" key="8">
    <source>
        <dbReference type="Google" id="ProtNLM"/>
    </source>
</evidence>
<evidence type="ECO:0000313" key="7">
    <source>
        <dbReference type="Proteomes" id="UP001218218"/>
    </source>
</evidence>
<evidence type="ECO:0000256" key="1">
    <source>
        <dbReference type="ARBA" id="ARBA00001974"/>
    </source>
</evidence>
<reference evidence="6" key="1">
    <citation type="submission" date="2023-03" db="EMBL/GenBank/DDBJ databases">
        <title>Massive genome expansion in bonnet fungi (Mycena s.s.) driven by repeated elements and novel gene families across ecological guilds.</title>
        <authorList>
            <consortium name="Lawrence Berkeley National Laboratory"/>
            <person name="Harder C.B."/>
            <person name="Miyauchi S."/>
            <person name="Viragh M."/>
            <person name="Kuo A."/>
            <person name="Thoen E."/>
            <person name="Andreopoulos B."/>
            <person name="Lu D."/>
            <person name="Skrede I."/>
            <person name="Drula E."/>
            <person name="Henrissat B."/>
            <person name="Morin E."/>
            <person name="Kohler A."/>
            <person name="Barry K."/>
            <person name="LaButti K."/>
            <person name="Morin E."/>
            <person name="Salamov A."/>
            <person name="Lipzen A."/>
            <person name="Mereny Z."/>
            <person name="Hegedus B."/>
            <person name="Baldrian P."/>
            <person name="Stursova M."/>
            <person name="Weitz H."/>
            <person name="Taylor A."/>
            <person name="Grigoriev I.V."/>
            <person name="Nagy L.G."/>
            <person name="Martin F."/>
            <person name="Kauserud H."/>
        </authorList>
    </citation>
    <scope>NUCLEOTIDE SEQUENCE</scope>
    <source>
        <strain evidence="6">CBHHK002</strain>
    </source>
</reference>
<feature type="domain" description="Glucose-methanol-choline oxidoreductase N-terminal" evidence="4">
    <location>
        <begin position="111"/>
        <end position="365"/>
    </location>
</feature>
<dbReference type="GO" id="GO:0050660">
    <property type="term" value="F:flavin adenine dinucleotide binding"/>
    <property type="evidence" value="ECO:0007669"/>
    <property type="project" value="InterPro"/>
</dbReference>
<dbReference type="Gene3D" id="3.50.50.60">
    <property type="entry name" value="FAD/NAD(P)-binding domain"/>
    <property type="match status" value="1"/>
</dbReference>
<dbReference type="Gene3D" id="3.30.560.10">
    <property type="entry name" value="Glucose Oxidase, domain 3"/>
    <property type="match status" value="1"/>
</dbReference>
<evidence type="ECO:0000259" key="4">
    <source>
        <dbReference type="Pfam" id="PF00732"/>
    </source>
</evidence>
<dbReference type="AlphaFoldDB" id="A0AAD6Z0Q8"/>
<evidence type="ECO:0000259" key="5">
    <source>
        <dbReference type="Pfam" id="PF05199"/>
    </source>
</evidence>
<dbReference type="Pfam" id="PF00732">
    <property type="entry name" value="GMC_oxred_N"/>
    <property type="match status" value="1"/>
</dbReference>
<dbReference type="PANTHER" id="PTHR11552:SF213">
    <property type="entry name" value="DEHYDROGENASE, PUTATIVE-RELATED"/>
    <property type="match status" value="1"/>
</dbReference>
<keyword evidence="7" id="KW-1185">Reference proteome</keyword>
<evidence type="ECO:0000313" key="6">
    <source>
        <dbReference type="EMBL" id="KAJ7302793.1"/>
    </source>
</evidence>
<dbReference type="InterPro" id="IPR000172">
    <property type="entry name" value="GMC_OxRdtase_N"/>
</dbReference>
<comment type="similarity">
    <text evidence="2">Belongs to the GMC oxidoreductase family.</text>
</comment>
<feature type="signal peptide" evidence="3">
    <location>
        <begin position="1"/>
        <end position="22"/>
    </location>
</feature>
<dbReference type="Pfam" id="PF05199">
    <property type="entry name" value="GMC_oxred_C"/>
    <property type="match status" value="1"/>
</dbReference>
<dbReference type="Proteomes" id="UP001218218">
    <property type="component" value="Unassembled WGS sequence"/>
</dbReference>
<dbReference type="InterPro" id="IPR036188">
    <property type="entry name" value="FAD/NAD-bd_sf"/>
</dbReference>
<dbReference type="GO" id="GO:0016614">
    <property type="term" value="F:oxidoreductase activity, acting on CH-OH group of donors"/>
    <property type="evidence" value="ECO:0007669"/>
    <property type="project" value="InterPro"/>
</dbReference>
<dbReference type="InterPro" id="IPR012132">
    <property type="entry name" value="GMC_OxRdtase"/>
</dbReference>
<feature type="domain" description="Glucose-methanol-choline oxidoreductase C-terminal" evidence="5">
    <location>
        <begin position="466"/>
        <end position="602"/>
    </location>
</feature>
<dbReference type="SUPFAM" id="SSF54373">
    <property type="entry name" value="FAD-linked reductases, C-terminal domain"/>
    <property type="match status" value="1"/>
</dbReference>
<feature type="chain" id="PRO_5042212876" description="Choline dehydrogenase" evidence="3">
    <location>
        <begin position="23"/>
        <end position="624"/>
    </location>
</feature>
<evidence type="ECO:0000256" key="2">
    <source>
        <dbReference type="ARBA" id="ARBA00010790"/>
    </source>
</evidence>
<dbReference type="PIRSF" id="PIRSF000137">
    <property type="entry name" value="Alcohol_oxidase"/>
    <property type="match status" value="1"/>
</dbReference>
<dbReference type="InterPro" id="IPR007867">
    <property type="entry name" value="GMC_OxRtase_C"/>
</dbReference>
<comment type="caution">
    <text evidence="6">The sequence shown here is derived from an EMBL/GenBank/DDBJ whole genome shotgun (WGS) entry which is preliminary data.</text>
</comment>
<evidence type="ECO:0000256" key="3">
    <source>
        <dbReference type="SAM" id="SignalP"/>
    </source>
</evidence>